<protein>
    <recommendedName>
        <fullName evidence="4">HMG box domain-containing protein</fullName>
    </recommendedName>
</protein>
<keyword evidence="2" id="KW-0539">Nucleus</keyword>
<dbReference type="InterPro" id="IPR009071">
    <property type="entry name" value="HMG_box_dom"/>
</dbReference>
<evidence type="ECO:0000256" key="1">
    <source>
        <dbReference type="ARBA" id="ARBA00023125"/>
    </source>
</evidence>
<feature type="coiled-coil region" evidence="3">
    <location>
        <begin position="22"/>
        <end position="64"/>
    </location>
</feature>
<dbReference type="InterPro" id="IPR050342">
    <property type="entry name" value="HMGB"/>
</dbReference>
<dbReference type="Gene3D" id="1.10.30.10">
    <property type="entry name" value="High mobility group box domain"/>
    <property type="match status" value="2"/>
</dbReference>
<dbReference type="PROSITE" id="PS50118">
    <property type="entry name" value="HMG_BOX_2"/>
    <property type="match status" value="1"/>
</dbReference>
<dbReference type="PANTHER" id="PTHR48112:SF22">
    <property type="entry name" value="MITOCHONDRIAL TRANSCRIPTION FACTOR A, ISOFORM B"/>
    <property type="match status" value="1"/>
</dbReference>
<feature type="non-terminal residue" evidence="5">
    <location>
        <position position="119"/>
    </location>
</feature>
<dbReference type="EMBL" id="GECZ01003739">
    <property type="protein sequence ID" value="JAS66030.1"/>
    <property type="molecule type" value="Transcribed_RNA"/>
</dbReference>
<organism evidence="5">
    <name type="scientific">Cuerna arida</name>
    <dbReference type="NCBI Taxonomy" id="1464854"/>
    <lineage>
        <taxon>Eukaryota</taxon>
        <taxon>Metazoa</taxon>
        <taxon>Ecdysozoa</taxon>
        <taxon>Arthropoda</taxon>
        <taxon>Hexapoda</taxon>
        <taxon>Insecta</taxon>
        <taxon>Pterygota</taxon>
        <taxon>Neoptera</taxon>
        <taxon>Paraneoptera</taxon>
        <taxon>Hemiptera</taxon>
        <taxon>Auchenorrhyncha</taxon>
        <taxon>Membracoidea</taxon>
        <taxon>Cicadellidae</taxon>
        <taxon>Cicadellinae</taxon>
        <taxon>Proconiini</taxon>
        <taxon>Cuerna</taxon>
    </lineage>
</organism>
<dbReference type="GO" id="GO:0003677">
    <property type="term" value="F:DNA binding"/>
    <property type="evidence" value="ECO:0007669"/>
    <property type="project" value="UniProtKB-UniRule"/>
</dbReference>
<gene>
    <name evidence="5" type="ORF">g.3497</name>
</gene>
<dbReference type="PANTHER" id="PTHR48112">
    <property type="entry name" value="HIGH MOBILITY GROUP PROTEIN DSP1"/>
    <property type="match status" value="1"/>
</dbReference>
<dbReference type="GO" id="GO:0006357">
    <property type="term" value="P:regulation of transcription by RNA polymerase II"/>
    <property type="evidence" value="ECO:0007669"/>
    <property type="project" value="TreeGrafter"/>
</dbReference>
<sequence>DVIRTIAQQWADADESFKMKFLNEFRNDQEKYRVALEKYESSLTDKQRDLIKKEKMKIKSLKEKSMLKRRQKELNKPKRPLNAYFLFMKDLRSEIKDSDNVVNFAKTVAEKWSELSDKE</sequence>
<evidence type="ECO:0000313" key="5">
    <source>
        <dbReference type="EMBL" id="JAS66030.1"/>
    </source>
</evidence>
<dbReference type="GO" id="GO:0005634">
    <property type="term" value="C:nucleus"/>
    <property type="evidence" value="ECO:0007669"/>
    <property type="project" value="UniProtKB-UniRule"/>
</dbReference>
<evidence type="ECO:0000256" key="3">
    <source>
        <dbReference type="SAM" id="Coils"/>
    </source>
</evidence>
<keyword evidence="1 2" id="KW-0238">DNA-binding</keyword>
<evidence type="ECO:0000259" key="4">
    <source>
        <dbReference type="PROSITE" id="PS50118"/>
    </source>
</evidence>
<evidence type="ECO:0000256" key="2">
    <source>
        <dbReference type="PROSITE-ProRule" id="PRU00267"/>
    </source>
</evidence>
<feature type="non-terminal residue" evidence="5">
    <location>
        <position position="1"/>
    </location>
</feature>
<dbReference type="AlphaFoldDB" id="A0A1B6GUA9"/>
<accession>A0A1B6GUA9</accession>
<dbReference type="InterPro" id="IPR036910">
    <property type="entry name" value="HMG_box_dom_sf"/>
</dbReference>
<feature type="domain" description="HMG box" evidence="4">
    <location>
        <begin position="77"/>
        <end position="119"/>
    </location>
</feature>
<keyword evidence="3" id="KW-0175">Coiled coil</keyword>
<feature type="DNA-binding region" description="HMG box" evidence="2">
    <location>
        <begin position="77"/>
        <end position="119"/>
    </location>
</feature>
<dbReference type="SUPFAM" id="SSF47095">
    <property type="entry name" value="HMG-box"/>
    <property type="match status" value="2"/>
</dbReference>
<name>A0A1B6GUA9_9HEMI</name>
<dbReference type="Pfam" id="PF09011">
    <property type="entry name" value="HMG_box_2"/>
    <property type="match status" value="1"/>
</dbReference>
<reference evidence="5" key="1">
    <citation type="submission" date="2015-11" db="EMBL/GenBank/DDBJ databases">
        <title>De novo transcriptome assembly of four potential Pierce s Disease insect vectors from Arizona vineyards.</title>
        <authorList>
            <person name="Tassone E.E."/>
        </authorList>
    </citation>
    <scope>NUCLEOTIDE SEQUENCE</scope>
</reference>
<proteinExistence type="predicted"/>